<evidence type="ECO:0000313" key="2">
    <source>
        <dbReference type="EMBL" id="KYK61152.1"/>
    </source>
</evidence>
<gene>
    <name evidence="2" type="ORF">DCS_02293</name>
</gene>
<evidence type="ECO:0000256" key="1">
    <source>
        <dbReference type="SAM" id="MobiDB-lite"/>
    </source>
</evidence>
<feature type="region of interest" description="Disordered" evidence="1">
    <location>
        <begin position="63"/>
        <end position="111"/>
    </location>
</feature>
<name>A0A151GVV0_DRECN</name>
<comment type="caution">
    <text evidence="2">The sequence shown here is derived from an EMBL/GenBank/DDBJ whole genome shotgun (WGS) entry which is preliminary data.</text>
</comment>
<dbReference type="EMBL" id="LAYC01000001">
    <property type="protein sequence ID" value="KYK61152.1"/>
    <property type="molecule type" value="Genomic_DNA"/>
</dbReference>
<dbReference type="AlphaFoldDB" id="A0A151GVV0"/>
<dbReference type="RefSeq" id="XP_040660504.1">
    <property type="nucleotide sequence ID" value="XM_040799621.1"/>
</dbReference>
<sequence>MGSGEDVKDATKARVNIVAMVDSVGDEGARPCGVVGCSFHNNARRRAFGALNLVLVDTWQARRRQEAQARAGTSKNKHKHKHREKDPHRDEPKDEHKDEHEHEQQHEQWKQTISKYSVWSGLLPYPPTSTVPSTPSQSKSKY</sequence>
<feature type="compositionally biased region" description="Basic and acidic residues" evidence="1">
    <location>
        <begin position="84"/>
        <end position="109"/>
    </location>
</feature>
<accession>A0A151GVV0</accession>
<organism evidence="2 3">
    <name type="scientific">Drechmeria coniospora</name>
    <name type="common">Nematophagous fungus</name>
    <name type="synonym">Meria coniospora</name>
    <dbReference type="NCBI Taxonomy" id="98403"/>
    <lineage>
        <taxon>Eukaryota</taxon>
        <taxon>Fungi</taxon>
        <taxon>Dikarya</taxon>
        <taxon>Ascomycota</taxon>
        <taxon>Pezizomycotina</taxon>
        <taxon>Sordariomycetes</taxon>
        <taxon>Hypocreomycetidae</taxon>
        <taxon>Hypocreales</taxon>
        <taxon>Ophiocordycipitaceae</taxon>
        <taxon>Drechmeria</taxon>
    </lineage>
</organism>
<keyword evidence="3" id="KW-1185">Reference proteome</keyword>
<dbReference type="GeneID" id="63714936"/>
<protein>
    <submittedName>
        <fullName evidence="2">Uncharacterized protein</fullName>
    </submittedName>
</protein>
<dbReference type="InParanoid" id="A0A151GVV0"/>
<evidence type="ECO:0000313" key="3">
    <source>
        <dbReference type="Proteomes" id="UP000076580"/>
    </source>
</evidence>
<reference evidence="2 3" key="1">
    <citation type="journal article" date="2016" name="Sci. Rep.">
        <title>Insights into Adaptations to a Near-Obligate Nematode Endoparasitic Lifestyle from the Finished Genome of Drechmeria coniospora.</title>
        <authorList>
            <person name="Zhang L."/>
            <person name="Zhou Z."/>
            <person name="Guo Q."/>
            <person name="Fokkens L."/>
            <person name="Miskei M."/>
            <person name="Pocsi I."/>
            <person name="Zhang W."/>
            <person name="Chen M."/>
            <person name="Wang L."/>
            <person name="Sun Y."/>
            <person name="Donzelli B.G."/>
            <person name="Gibson D.M."/>
            <person name="Nelson D.R."/>
            <person name="Luo J.G."/>
            <person name="Rep M."/>
            <person name="Liu H."/>
            <person name="Yang S."/>
            <person name="Wang J."/>
            <person name="Krasnoff S.B."/>
            <person name="Xu Y."/>
            <person name="Molnar I."/>
            <person name="Lin M."/>
        </authorList>
    </citation>
    <scope>NUCLEOTIDE SEQUENCE [LARGE SCALE GENOMIC DNA]</scope>
    <source>
        <strain evidence="2 3">ARSEF 6962</strain>
    </source>
</reference>
<dbReference type="Proteomes" id="UP000076580">
    <property type="component" value="Chromosome 01"/>
</dbReference>
<proteinExistence type="predicted"/>